<evidence type="ECO:0000313" key="1">
    <source>
        <dbReference type="EMBL" id="BBL62739.1"/>
    </source>
</evidence>
<keyword evidence="2" id="KW-1185">Reference proteome</keyword>
<proteinExistence type="predicted"/>
<dbReference type="Proteomes" id="UP000825015">
    <property type="component" value="Chromosome"/>
</dbReference>
<name>A0ACA8R5F6_METAZ</name>
<organism evidence="1 2">
    <name type="scientific">Methanobrevibacter arboriphilus</name>
    <dbReference type="NCBI Taxonomy" id="39441"/>
    <lineage>
        <taxon>Archaea</taxon>
        <taxon>Methanobacteriati</taxon>
        <taxon>Methanobacteriota</taxon>
        <taxon>Methanomada group</taxon>
        <taxon>Methanobacteria</taxon>
        <taxon>Methanobacteriales</taxon>
        <taxon>Methanobacteriaceae</taxon>
        <taxon>Methanobrevibacter</taxon>
    </lineage>
</organism>
<sequence>MIELKLKKIFYTKKHPPFLQEILNLKNLSIANINPTNQTLALKNLNYNLLYIMLYLNYFNVLYLIF</sequence>
<gene>
    <name evidence="1" type="ORF">MarbSA_17790</name>
</gene>
<protein>
    <submittedName>
        <fullName evidence="1">Uncharacterized protein</fullName>
    </submittedName>
</protein>
<accession>A0ACA8R5F6</accession>
<reference evidence="1" key="1">
    <citation type="submission" date="2019-06" db="EMBL/GenBank/DDBJ databases">
        <title>Complete genome sequence of Methanobrevibacter arboriphilus strain SA.</title>
        <authorList>
            <person name="Asakawa S."/>
        </authorList>
    </citation>
    <scope>NUCLEOTIDE SEQUENCE</scope>
    <source>
        <strain evidence="1">SA</strain>
    </source>
</reference>
<dbReference type="EMBL" id="AP019779">
    <property type="protein sequence ID" value="BBL62739.1"/>
    <property type="molecule type" value="Genomic_DNA"/>
</dbReference>
<evidence type="ECO:0000313" key="2">
    <source>
        <dbReference type="Proteomes" id="UP000825015"/>
    </source>
</evidence>